<comment type="caution">
    <text evidence="2">The sequence shown here is derived from an EMBL/GenBank/DDBJ whole genome shotgun (WGS) entry which is preliminary data.</text>
</comment>
<proteinExistence type="predicted"/>
<dbReference type="Proteomes" id="UP000557717">
    <property type="component" value="Unassembled WGS sequence"/>
</dbReference>
<keyword evidence="3" id="KW-1185">Reference proteome</keyword>
<evidence type="ECO:0000313" key="2">
    <source>
        <dbReference type="EMBL" id="MBB5353094.1"/>
    </source>
</evidence>
<gene>
    <name evidence="2" type="ORF">HNR46_003347</name>
</gene>
<sequence>MQNLQAGAPESGARATGAVGDVACGVGAISGERGDAGSEWIGVDVTEPGNPAFRGPDEGFGAEVGFSLAAKPLAIARKSEAFGGVRIFWESQNGLKTKRVGIGRCGAQASAEGESGGREFQGSKGLGFRDRSGFEEKERAELAGLPPHGCEQLSNGDLTREFGLADRGRKEI</sequence>
<evidence type="ECO:0000313" key="3">
    <source>
        <dbReference type="Proteomes" id="UP000557717"/>
    </source>
</evidence>
<protein>
    <submittedName>
        <fullName evidence="2">Uncharacterized protein</fullName>
    </submittedName>
</protein>
<organism evidence="2 3">
    <name type="scientific">Haloferula luteola</name>
    <dbReference type="NCBI Taxonomy" id="595692"/>
    <lineage>
        <taxon>Bacteria</taxon>
        <taxon>Pseudomonadati</taxon>
        <taxon>Verrucomicrobiota</taxon>
        <taxon>Verrucomicrobiia</taxon>
        <taxon>Verrucomicrobiales</taxon>
        <taxon>Verrucomicrobiaceae</taxon>
        <taxon>Haloferula</taxon>
    </lineage>
</organism>
<name>A0A840VC21_9BACT</name>
<accession>A0A840VC21</accession>
<dbReference type="AlphaFoldDB" id="A0A840VC21"/>
<feature type="region of interest" description="Disordered" evidence="1">
    <location>
        <begin position="108"/>
        <end position="129"/>
    </location>
</feature>
<reference evidence="2 3" key="1">
    <citation type="submission" date="2020-08" db="EMBL/GenBank/DDBJ databases">
        <title>Genomic Encyclopedia of Type Strains, Phase IV (KMG-IV): sequencing the most valuable type-strain genomes for metagenomic binning, comparative biology and taxonomic classification.</title>
        <authorList>
            <person name="Goeker M."/>
        </authorList>
    </citation>
    <scope>NUCLEOTIDE SEQUENCE [LARGE SCALE GENOMIC DNA]</scope>
    <source>
        <strain evidence="2 3">YC6886</strain>
    </source>
</reference>
<dbReference type="EMBL" id="JACHFD010000020">
    <property type="protein sequence ID" value="MBB5353094.1"/>
    <property type="molecule type" value="Genomic_DNA"/>
</dbReference>
<evidence type="ECO:0000256" key="1">
    <source>
        <dbReference type="SAM" id="MobiDB-lite"/>
    </source>
</evidence>